<name>A0ABR3G4V8_9PEZI</name>
<proteinExistence type="predicted"/>
<dbReference type="EMBL" id="JBBBZM010000335">
    <property type="protein sequence ID" value="KAL0630949.1"/>
    <property type="molecule type" value="Genomic_DNA"/>
</dbReference>
<gene>
    <name evidence="1" type="ORF">Q9L58_010204</name>
</gene>
<comment type="caution">
    <text evidence="1">The sequence shown here is derived from an EMBL/GenBank/DDBJ whole genome shotgun (WGS) entry which is preliminary data.</text>
</comment>
<accession>A0ABR3G4V8</accession>
<evidence type="ECO:0000313" key="2">
    <source>
        <dbReference type="Proteomes" id="UP001447188"/>
    </source>
</evidence>
<organism evidence="1 2">
    <name type="scientific">Discina gigas</name>
    <dbReference type="NCBI Taxonomy" id="1032678"/>
    <lineage>
        <taxon>Eukaryota</taxon>
        <taxon>Fungi</taxon>
        <taxon>Dikarya</taxon>
        <taxon>Ascomycota</taxon>
        <taxon>Pezizomycotina</taxon>
        <taxon>Pezizomycetes</taxon>
        <taxon>Pezizales</taxon>
        <taxon>Discinaceae</taxon>
        <taxon>Discina</taxon>
    </lineage>
</organism>
<reference evidence="1 2" key="1">
    <citation type="submission" date="2024-02" db="EMBL/GenBank/DDBJ databases">
        <title>Discinaceae phylogenomics.</title>
        <authorList>
            <person name="Dirks A.C."/>
            <person name="James T.Y."/>
        </authorList>
    </citation>
    <scope>NUCLEOTIDE SEQUENCE [LARGE SCALE GENOMIC DNA]</scope>
    <source>
        <strain evidence="1 2">ACD0624</strain>
    </source>
</reference>
<keyword evidence="2" id="KW-1185">Reference proteome</keyword>
<protein>
    <submittedName>
        <fullName evidence="1">Uncharacterized protein</fullName>
    </submittedName>
</protein>
<evidence type="ECO:0000313" key="1">
    <source>
        <dbReference type="EMBL" id="KAL0630949.1"/>
    </source>
</evidence>
<dbReference type="Proteomes" id="UP001447188">
    <property type="component" value="Unassembled WGS sequence"/>
</dbReference>
<sequence length="132" mass="14056">MAIAEASYSLGRFVKANVGSAFEASPEEEETIQDYGGLWASGDEEYHKGTLFPLALAFFRQLSGGAVEGDAWVELFHLALYLAEACSGGGYGGGDVVDNDLYYLDLFLEASGRGDKVANGGLKLCFGHDMVV</sequence>